<feature type="domain" description="Cullin N-terminal" evidence="2">
    <location>
        <begin position="13"/>
        <end position="300"/>
    </location>
</feature>
<keyword evidence="4" id="KW-1185">Reference proteome</keyword>
<dbReference type="Pfam" id="PF00888">
    <property type="entry name" value="Cullin"/>
    <property type="match status" value="1"/>
</dbReference>
<comment type="caution">
    <text evidence="3">The sequence shown here is derived from an EMBL/GenBank/DDBJ whole genome shotgun (WGS) entry which is preliminary data.</text>
</comment>
<evidence type="ECO:0000256" key="1">
    <source>
        <dbReference type="ARBA" id="ARBA00006019"/>
    </source>
</evidence>
<dbReference type="InterPro" id="IPR001373">
    <property type="entry name" value="Cullin_N"/>
</dbReference>
<evidence type="ECO:0000313" key="3">
    <source>
        <dbReference type="EMBL" id="MCL7030331.1"/>
    </source>
</evidence>
<dbReference type="AlphaFoldDB" id="A0AA41S5L7"/>
<comment type="similarity">
    <text evidence="1">Belongs to the cullin family.</text>
</comment>
<organism evidence="3 4">
    <name type="scientific">Papaver nudicaule</name>
    <name type="common">Iceland poppy</name>
    <dbReference type="NCBI Taxonomy" id="74823"/>
    <lineage>
        <taxon>Eukaryota</taxon>
        <taxon>Viridiplantae</taxon>
        <taxon>Streptophyta</taxon>
        <taxon>Embryophyta</taxon>
        <taxon>Tracheophyta</taxon>
        <taxon>Spermatophyta</taxon>
        <taxon>Magnoliopsida</taxon>
        <taxon>Ranunculales</taxon>
        <taxon>Papaveraceae</taxon>
        <taxon>Papaveroideae</taxon>
        <taxon>Papaver</taxon>
    </lineage>
</organism>
<accession>A0AA41S5L7</accession>
<dbReference type="EMBL" id="JAJJMA010100113">
    <property type="protein sequence ID" value="MCL7030331.1"/>
    <property type="molecule type" value="Genomic_DNA"/>
</dbReference>
<reference evidence="3" key="1">
    <citation type="submission" date="2022-03" db="EMBL/GenBank/DDBJ databases">
        <title>A functionally conserved STORR gene fusion in Papaver species that diverged 16.8 million years ago.</title>
        <authorList>
            <person name="Catania T."/>
        </authorList>
    </citation>
    <scope>NUCLEOTIDE SEQUENCE</scope>
    <source>
        <strain evidence="3">S-191538</strain>
    </source>
</reference>
<dbReference type="GO" id="GO:0006511">
    <property type="term" value="P:ubiquitin-dependent protein catabolic process"/>
    <property type="evidence" value="ECO:0007669"/>
    <property type="project" value="InterPro"/>
</dbReference>
<dbReference type="GO" id="GO:0031625">
    <property type="term" value="F:ubiquitin protein ligase binding"/>
    <property type="evidence" value="ECO:0007669"/>
    <property type="project" value="InterPro"/>
</dbReference>
<dbReference type="Gene3D" id="1.20.1310.10">
    <property type="entry name" value="Cullin Repeats"/>
    <property type="match status" value="2"/>
</dbReference>
<dbReference type="PANTHER" id="PTHR11932">
    <property type="entry name" value="CULLIN"/>
    <property type="match status" value="1"/>
</dbReference>
<proteinExistence type="inferred from homology"/>
<dbReference type="InterPro" id="IPR045093">
    <property type="entry name" value="Cullin"/>
</dbReference>
<dbReference type="Proteomes" id="UP001177140">
    <property type="component" value="Unassembled WGS sequence"/>
</dbReference>
<dbReference type="SUPFAM" id="SSF74788">
    <property type="entry name" value="Cullin repeat-like"/>
    <property type="match status" value="1"/>
</dbReference>
<evidence type="ECO:0000313" key="4">
    <source>
        <dbReference type="Proteomes" id="UP001177140"/>
    </source>
</evidence>
<name>A0AA41S5L7_PAPNU</name>
<dbReference type="InterPro" id="IPR016159">
    <property type="entry name" value="Cullin_repeat-like_dom_sf"/>
</dbReference>
<gene>
    <name evidence="3" type="ORF">MKW94_027255</name>
</gene>
<protein>
    <recommendedName>
        <fullName evidence="2">Cullin N-terminal domain-containing protein</fullName>
    </recommendedName>
</protein>
<sequence length="303" mass="35624">MNKRVAIELEEGWEIIQMGITKLINILEGDPNESPMDVDYHMKLYTMVFSMCNQRTPRDYSNQLYERYEGVYNNYLQSKVLPAVQKKHDDDDVSMLQELVRRWENHKVLVTKLRKCFYYLDLSYVPRNRLPTLRDVGFSCFREIVGEEMKVRVKDAVILLINQERRGEEIDRTLLKNVVQIFVDFGNKYDDARCGTQNREAWYDEYLRSPAGSVRCNRPAITPSLGLEYYVNDFETAFLNNTADYYTRKASNWTKEDYTSKAEECLKKEKNRVSHYLHSSTEEKLLKRVQDVLNAAAADQTIA</sequence>
<evidence type="ECO:0000259" key="2">
    <source>
        <dbReference type="Pfam" id="PF00888"/>
    </source>
</evidence>